<name>A0ABT8BCB7_9HYPH</name>
<keyword evidence="4" id="KW-1185">Reference proteome</keyword>
<feature type="transmembrane region" description="Helical" evidence="2">
    <location>
        <begin position="30"/>
        <end position="49"/>
    </location>
</feature>
<reference evidence="4" key="1">
    <citation type="journal article" date="2019" name="Int. J. Syst. Evol. Microbiol.">
        <title>The Global Catalogue of Microorganisms (GCM) 10K type strain sequencing project: providing services to taxonomists for standard genome sequencing and annotation.</title>
        <authorList>
            <consortium name="The Broad Institute Genomics Platform"/>
            <consortium name="The Broad Institute Genome Sequencing Center for Infectious Disease"/>
            <person name="Wu L."/>
            <person name="Ma J."/>
        </authorList>
    </citation>
    <scope>NUCLEOTIDE SEQUENCE [LARGE SCALE GENOMIC DNA]</scope>
    <source>
        <strain evidence="4">CECT 7069</strain>
    </source>
</reference>
<feature type="region of interest" description="Disordered" evidence="1">
    <location>
        <begin position="1"/>
        <end position="22"/>
    </location>
</feature>
<sequence length="60" mass="6412">MNIRKHERLDVLRSGPRTGSAARSVDWGRLGLAAILGLVAGTILCPTPAKGRTSTDRDRA</sequence>
<dbReference type="RefSeq" id="WP_238224062.1">
    <property type="nucleotide sequence ID" value="NZ_BPQD01000007.1"/>
</dbReference>
<dbReference type="Proteomes" id="UP001224644">
    <property type="component" value="Unassembled WGS sequence"/>
</dbReference>
<dbReference type="EMBL" id="JAUFPX010000002">
    <property type="protein sequence ID" value="MDN3589543.1"/>
    <property type="molecule type" value="Genomic_DNA"/>
</dbReference>
<evidence type="ECO:0000256" key="1">
    <source>
        <dbReference type="SAM" id="MobiDB-lite"/>
    </source>
</evidence>
<keyword evidence="2" id="KW-0812">Transmembrane</keyword>
<evidence type="ECO:0000313" key="4">
    <source>
        <dbReference type="Proteomes" id="UP001224644"/>
    </source>
</evidence>
<comment type="caution">
    <text evidence="3">The sequence shown here is derived from an EMBL/GenBank/DDBJ whole genome shotgun (WGS) entry which is preliminary data.</text>
</comment>
<proteinExistence type="predicted"/>
<accession>A0ABT8BCB7</accession>
<evidence type="ECO:0000313" key="3">
    <source>
        <dbReference type="EMBL" id="MDN3589543.1"/>
    </source>
</evidence>
<evidence type="ECO:0000256" key="2">
    <source>
        <dbReference type="SAM" id="Phobius"/>
    </source>
</evidence>
<keyword evidence="2" id="KW-1133">Transmembrane helix</keyword>
<gene>
    <name evidence="3" type="ORF">QWZ12_02835</name>
</gene>
<organism evidence="3 4">
    <name type="scientific">Methylobacterium adhaesivum</name>
    <dbReference type="NCBI Taxonomy" id="333297"/>
    <lineage>
        <taxon>Bacteria</taxon>
        <taxon>Pseudomonadati</taxon>
        <taxon>Pseudomonadota</taxon>
        <taxon>Alphaproteobacteria</taxon>
        <taxon>Hyphomicrobiales</taxon>
        <taxon>Methylobacteriaceae</taxon>
        <taxon>Methylobacterium</taxon>
    </lineage>
</organism>
<protein>
    <submittedName>
        <fullName evidence="3">Uncharacterized protein</fullName>
    </submittedName>
</protein>
<keyword evidence="2" id="KW-0472">Membrane</keyword>